<evidence type="ECO:0000256" key="2">
    <source>
        <dbReference type="ARBA" id="ARBA00023027"/>
    </source>
</evidence>
<keyword evidence="5" id="KW-1185">Reference proteome</keyword>
<dbReference type="Pfam" id="PF22725">
    <property type="entry name" value="GFO_IDH_MocA_C3"/>
    <property type="match status" value="1"/>
</dbReference>
<evidence type="ECO:0000313" key="5">
    <source>
        <dbReference type="Proteomes" id="UP001157034"/>
    </source>
</evidence>
<dbReference type="SUPFAM" id="SSF55347">
    <property type="entry name" value="Glyceraldehyde-3-phosphate dehydrogenase-like, C-terminal domain"/>
    <property type="match status" value="1"/>
</dbReference>
<sequence>MIRIREIIGAGTLGELRSLIADHDQKASADPAGRMQNPDLGGGALLDLGIYPVSFAWDVLGAPDRVLAMSDPTATGVDQQTAIVLGYPDARMAVLHTELDARGPNRAVIIGTEARIEIDPVWYTPTSFRVIGSDGAVLESYESKVEGRGMQFQAVELERLVAHGHAAGDLLPPAESVAIMETMDEIRRQIGLRYPGE</sequence>
<dbReference type="Gene3D" id="3.30.360.10">
    <property type="entry name" value="Dihydrodipicolinate Reductase, domain 2"/>
    <property type="match status" value="1"/>
</dbReference>
<protein>
    <recommendedName>
        <fullName evidence="3">GFO/IDH/MocA-like oxidoreductase domain-containing protein</fullName>
    </recommendedName>
</protein>
<gene>
    <name evidence="4" type="ORF">GCM10025881_11810</name>
</gene>
<dbReference type="EMBL" id="BSVB01000001">
    <property type="protein sequence ID" value="GMA94357.1"/>
    <property type="molecule type" value="Genomic_DNA"/>
</dbReference>
<evidence type="ECO:0000313" key="4">
    <source>
        <dbReference type="EMBL" id="GMA94357.1"/>
    </source>
</evidence>
<evidence type="ECO:0000256" key="1">
    <source>
        <dbReference type="ARBA" id="ARBA00023002"/>
    </source>
</evidence>
<keyword evidence="1" id="KW-0560">Oxidoreductase</keyword>
<organism evidence="4 5">
    <name type="scientific">Pseudolysinimonas kribbensis</name>
    <dbReference type="NCBI Taxonomy" id="433641"/>
    <lineage>
        <taxon>Bacteria</taxon>
        <taxon>Bacillati</taxon>
        <taxon>Actinomycetota</taxon>
        <taxon>Actinomycetes</taxon>
        <taxon>Micrococcales</taxon>
        <taxon>Microbacteriaceae</taxon>
        <taxon>Pseudolysinimonas</taxon>
    </lineage>
</organism>
<reference evidence="5" key="1">
    <citation type="journal article" date="2019" name="Int. J. Syst. Evol. Microbiol.">
        <title>The Global Catalogue of Microorganisms (GCM) 10K type strain sequencing project: providing services to taxonomists for standard genome sequencing and annotation.</title>
        <authorList>
            <consortium name="The Broad Institute Genomics Platform"/>
            <consortium name="The Broad Institute Genome Sequencing Center for Infectious Disease"/>
            <person name="Wu L."/>
            <person name="Ma J."/>
        </authorList>
    </citation>
    <scope>NUCLEOTIDE SEQUENCE [LARGE SCALE GENOMIC DNA]</scope>
    <source>
        <strain evidence="5">NBRC 108894</strain>
    </source>
</reference>
<keyword evidence="2" id="KW-0520">NAD</keyword>
<dbReference type="InterPro" id="IPR050984">
    <property type="entry name" value="Gfo/Idh/MocA_domain"/>
</dbReference>
<proteinExistence type="predicted"/>
<dbReference type="PANTHER" id="PTHR22604">
    <property type="entry name" value="OXIDOREDUCTASES"/>
    <property type="match status" value="1"/>
</dbReference>
<name>A0ABQ6K340_9MICO</name>
<evidence type="ECO:0000259" key="3">
    <source>
        <dbReference type="Pfam" id="PF22725"/>
    </source>
</evidence>
<dbReference type="InterPro" id="IPR055170">
    <property type="entry name" value="GFO_IDH_MocA-like_dom"/>
</dbReference>
<dbReference type="PANTHER" id="PTHR22604:SF105">
    <property type="entry name" value="TRANS-1,2-DIHYDROBENZENE-1,2-DIOL DEHYDROGENASE"/>
    <property type="match status" value="1"/>
</dbReference>
<dbReference type="Proteomes" id="UP001157034">
    <property type="component" value="Unassembled WGS sequence"/>
</dbReference>
<comment type="caution">
    <text evidence="4">The sequence shown here is derived from an EMBL/GenBank/DDBJ whole genome shotgun (WGS) entry which is preliminary data.</text>
</comment>
<accession>A0ABQ6K340</accession>
<feature type="domain" description="GFO/IDH/MocA-like oxidoreductase" evidence="3">
    <location>
        <begin position="3"/>
        <end position="117"/>
    </location>
</feature>